<accession>A0ABU0PFL6</accession>
<dbReference type="RefSeq" id="WP_306633379.1">
    <property type="nucleotide sequence ID" value="NZ_JAUSXB010000001.1"/>
</dbReference>
<name>A0ABU0PFL6_9MICC</name>
<proteinExistence type="predicted"/>
<protein>
    <submittedName>
        <fullName evidence="1">Uncharacterized protein</fullName>
    </submittedName>
</protein>
<organism evidence="1 2">
    <name type="scientific">Pseudarthrobacter siccitolerans</name>
    <dbReference type="NCBI Taxonomy" id="861266"/>
    <lineage>
        <taxon>Bacteria</taxon>
        <taxon>Bacillati</taxon>
        <taxon>Actinomycetota</taxon>
        <taxon>Actinomycetes</taxon>
        <taxon>Micrococcales</taxon>
        <taxon>Micrococcaceae</taxon>
        <taxon>Pseudarthrobacter</taxon>
    </lineage>
</organism>
<comment type="caution">
    <text evidence="1">The sequence shown here is derived from an EMBL/GenBank/DDBJ whole genome shotgun (WGS) entry which is preliminary data.</text>
</comment>
<dbReference type="Proteomes" id="UP001236806">
    <property type="component" value="Unassembled WGS sequence"/>
</dbReference>
<evidence type="ECO:0000313" key="1">
    <source>
        <dbReference type="EMBL" id="MDQ0672753.1"/>
    </source>
</evidence>
<keyword evidence="2" id="KW-1185">Reference proteome</keyword>
<sequence length="95" mass="10525">MDDQELNAVLKRYSEAWSRYMSPPAVMQGEKPALSAQAQVAINKLRAEANRVPDPGGPLTNYSAALAAWAAANHPDIDSMEMNRHILDKLIIDHR</sequence>
<reference evidence="1 2" key="1">
    <citation type="submission" date="2023-07" db="EMBL/GenBank/DDBJ databases">
        <title>Comparative genomics of wheat-associated soil bacteria to identify genetic determinants of phenazine resistance.</title>
        <authorList>
            <person name="Mouncey N."/>
        </authorList>
    </citation>
    <scope>NUCLEOTIDE SEQUENCE [LARGE SCALE GENOMIC DNA]</scope>
    <source>
        <strain evidence="1 2">W1I3</strain>
    </source>
</reference>
<evidence type="ECO:0000313" key="2">
    <source>
        <dbReference type="Proteomes" id="UP001236806"/>
    </source>
</evidence>
<dbReference type="EMBL" id="JAUSXB010000001">
    <property type="protein sequence ID" value="MDQ0672753.1"/>
    <property type="molecule type" value="Genomic_DNA"/>
</dbReference>
<gene>
    <name evidence="1" type="ORF">QFZ36_000314</name>
</gene>